<accession>A0A2M7YEL2</accession>
<name>A0A2M7YEL2_9BACT</name>
<evidence type="ECO:0000313" key="1">
    <source>
        <dbReference type="EMBL" id="PJA61407.1"/>
    </source>
</evidence>
<reference evidence="2" key="1">
    <citation type="submission" date="2017-09" db="EMBL/GenBank/DDBJ databases">
        <title>Depth-based differentiation of microbial function through sediment-hosted aquifers and enrichment of novel symbionts in the deep terrestrial subsurface.</title>
        <authorList>
            <person name="Probst A.J."/>
            <person name="Ladd B."/>
            <person name="Jarett J.K."/>
            <person name="Geller-Mcgrath D.E."/>
            <person name="Sieber C.M.K."/>
            <person name="Emerson J.B."/>
            <person name="Anantharaman K."/>
            <person name="Thomas B.C."/>
            <person name="Malmstrom R."/>
            <person name="Stieglmeier M."/>
            <person name="Klingl A."/>
            <person name="Woyke T."/>
            <person name="Ryan C.M."/>
            <person name="Banfield J.F."/>
        </authorList>
    </citation>
    <scope>NUCLEOTIDE SEQUENCE [LARGE SCALE GENOMIC DNA]</scope>
</reference>
<evidence type="ECO:0000313" key="2">
    <source>
        <dbReference type="Proteomes" id="UP000229213"/>
    </source>
</evidence>
<dbReference type="AlphaFoldDB" id="A0A2M7YEL2"/>
<dbReference type="EMBL" id="PFWI01000233">
    <property type="protein sequence ID" value="PJA61407.1"/>
    <property type="molecule type" value="Genomic_DNA"/>
</dbReference>
<dbReference type="Proteomes" id="UP000229213">
    <property type="component" value="Unassembled WGS sequence"/>
</dbReference>
<protein>
    <submittedName>
        <fullName evidence="1">Uncharacterized protein</fullName>
    </submittedName>
</protein>
<gene>
    <name evidence="1" type="ORF">CO162_06485</name>
</gene>
<organism evidence="1 2">
    <name type="scientific">bacterium (Candidatus Ratteibacteria) CG_4_9_14_3_um_filter_41_21</name>
    <dbReference type="NCBI Taxonomy" id="2014289"/>
    <lineage>
        <taxon>Bacteria</taxon>
        <taxon>Candidatus Ratteibacteria</taxon>
    </lineage>
</organism>
<sequence length="83" mass="9791">MKQGVNGRMKKWTYLLHLGYNMWEDHGPDHRFAEGEKPKYPPRTYLRCETPLWNELLKRMVEAGINMVVIDLGEGVKYNLKKA</sequence>
<comment type="caution">
    <text evidence="1">The sequence shown here is derived from an EMBL/GenBank/DDBJ whole genome shotgun (WGS) entry which is preliminary data.</text>
</comment>
<proteinExistence type="predicted"/>